<dbReference type="EMBL" id="JAPQKQ010000006">
    <property type="protein sequence ID" value="KAJ5193480.1"/>
    <property type="molecule type" value="Genomic_DNA"/>
</dbReference>
<dbReference type="PANTHER" id="PTHR35395:SF1">
    <property type="entry name" value="DUF6536 DOMAIN-CONTAINING PROTEIN"/>
    <property type="match status" value="1"/>
</dbReference>
<evidence type="ECO:0000256" key="1">
    <source>
        <dbReference type="SAM" id="Phobius"/>
    </source>
</evidence>
<reference evidence="2" key="1">
    <citation type="submission" date="2022-11" db="EMBL/GenBank/DDBJ databases">
        <authorList>
            <person name="Petersen C."/>
        </authorList>
    </citation>
    <scope>NUCLEOTIDE SEQUENCE</scope>
    <source>
        <strain evidence="2">IBT 20477</strain>
    </source>
</reference>
<feature type="transmembrane region" description="Helical" evidence="1">
    <location>
        <begin position="120"/>
        <end position="143"/>
    </location>
</feature>
<keyword evidence="1" id="KW-0472">Membrane</keyword>
<dbReference type="OrthoDB" id="5429634at2759"/>
<sequence>MANSFTTNAVVVAALDGSFTFTASNYSDLQGTSLPYLVQSDINTLGGLLEVSEGYNTVKDTWDLLRSQDWETPSFASTVTVYNSHASCASPSSMTRWPQHYYSIDYCLSQRVEEQCQLMYSPWICMVVIIFNLIKVICILLTIQQRRQGLFLTVGDAISSFLKCPDRTSLCQSWGRTCKIGGFYRHTDAGCMLSAVGWRRLTITIICYLSCLYVAGNLTGITYNGVTEYLPNSNISTI</sequence>
<name>A0A9W9M8R4_9EURO</name>
<comment type="caution">
    <text evidence="2">The sequence shown here is derived from an EMBL/GenBank/DDBJ whole genome shotgun (WGS) entry which is preliminary data.</text>
</comment>
<reference evidence="2" key="2">
    <citation type="journal article" date="2023" name="IMA Fungus">
        <title>Comparative genomic study of the Penicillium genus elucidates a diverse pangenome and 15 lateral gene transfer events.</title>
        <authorList>
            <person name="Petersen C."/>
            <person name="Sorensen T."/>
            <person name="Nielsen M.R."/>
            <person name="Sondergaard T.E."/>
            <person name="Sorensen J.L."/>
            <person name="Fitzpatrick D.A."/>
            <person name="Frisvad J.C."/>
            <person name="Nielsen K.L."/>
        </authorList>
    </citation>
    <scope>NUCLEOTIDE SEQUENCE</scope>
    <source>
        <strain evidence="2">IBT 20477</strain>
    </source>
</reference>
<keyword evidence="3" id="KW-1185">Reference proteome</keyword>
<dbReference type="AlphaFoldDB" id="A0A9W9M8R4"/>
<dbReference type="PANTHER" id="PTHR35395">
    <property type="entry name" value="DUF6536 DOMAIN-CONTAINING PROTEIN"/>
    <property type="match status" value="1"/>
</dbReference>
<keyword evidence="1" id="KW-0812">Transmembrane</keyword>
<keyword evidence="1" id="KW-1133">Transmembrane helix</keyword>
<protein>
    <submittedName>
        <fullName evidence="2">Uncharacterized protein</fullName>
    </submittedName>
</protein>
<accession>A0A9W9M8R4</accession>
<evidence type="ECO:0000313" key="2">
    <source>
        <dbReference type="EMBL" id="KAJ5193480.1"/>
    </source>
</evidence>
<proteinExistence type="predicted"/>
<dbReference type="Proteomes" id="UP001150942">
    <property type="component" value="Unassembled WGS sequence"/>
</dbReference>
<organism evidence="2 3">
    <name type="scientific">Penicillium cf. viridicatum</name>
    <dbReference type="NCBI Taxonomy" id="2972119"/>
    <lineage>
        <taxon>Eukaryota</taxon>
        <taxon>Fungi</taxon>
        <taxon>Dikarya</taxon>
        <taxon>Ascomycota</taxon>
        <taxon>Pezizomycotina</taxon>
        <taxon>Eurotiomycetes</taxon>
        <taxon>Eurotiomycetidae</taxon>
        <taxon>Eurotiales</taxon>
        <taxon>Aspergillaceae</taxon>
        <taxon>Penicillium</taxon>
    </lineage>
</organism>
<gene>
    <name evidence="2" type="ORF">N7449_009622</name>
</gene>
<evidence type="ECO:0000313" key="3">
    <source>
        <dbReference type="Proteomes" id="UP001150942"/>
    </source>
</evidence>